<reference evidence="25" key="2">
    <citation type="submission" date="2017-04" db="EMBL/GenBank/DDBJ databases">
        <title>Function of individual gut microbiota members based on whole genome sequencing of pure cultures obtained from chicken caecum.</title>
        <authorList>
            <person name="Medvecky M."/>
            <person name="Cejkova D."/>
            <person name="Polansky O."/>
            <person name="Karasova D."/>
            <person name="Kubasova T."/>
            <person name="Cizek A."/>
            <person name="Rychlik I."/>
        </authorList>
    </citation>
    <scope>NUCLEOTIDE SEQUENCE [LARGE SCALE GENOMIC DNA]</scope>
    <source>
        <strain evidence="25">An109</strain>
    </source>
</reference>
<accession>A0A173YQS4</accession>
<evidence type="ECO:0000313" key="21">
    <source>
        <dbReference type="EMBL" id="RHK29409.1"/>
    </source>
</evidence>
<keyword evidence="5 10" id="KW-0812">Transmembrane</keyword>
<proteinExistence type="inferred from homology"/>
<dbReference type="GO" id="GO:0022900">
    <property type="term" value="P:electron transport chain"/>
    <property type="evidence" value="ECO:0007669"/>
    <property type="project" value="UniProtKB-UniRule"/>
</dbReference>
<dbReference type="Proteomes" id="UP000183040">
    <property type="component" value="Unassembled WGS sequence"/>
</dbReference>
<keyword evidence="2 10" id="KW-0597">Phosphoprotein</keyword>
<evidence type="ECO:0000313" key="28">
    <source>
        <dbReference type="Proteomes" id="UP000284495"/>
    </source>
</evidence>
<evidence type="ECO:0000256" key="1">
    <source>
        <dbReference type="ARBA" id="ARBA00022448"/>
    </source>
</evidence>
<reference evidence="23 24" key="1">
    <citation type="submission" date="2016-10" db="EMBL/GenBank/DDBJ databases">
        <authorList>
            <person name="de Groot N.N."/>
        </authorList>
    </citation>
    <scope>NUCLEOTIDE SEQUENCE [LARGE SCALE GENOMIC DNA]</scope>
    <source>
        <strain evidence="23 24">NLAE-zl-G339</strain>
    </source>
</reference>
<feature type="transmembrane region" description="Helical" evidence="10">
    <location>
        <begin position="127"/>
        <end position="147"/>
    </location>
</feature>
<comment type="subunit">
    <text evidence="10">The complex is composed of six subunits: RnfA, RnfB, RnfC, RnfD, RnfE and RnfG.</text>
</comment>
<dbReference type="PANTHER" id="PTHR30578">
    <property type="entry name" value="ELECTRON TRANSPORT COMPLEX PROTEIN RNFD"/>
    <property type="match status" value="1"/>
</dbReference>
<keyword evidence="7 10" id="KW-0249">Electron transport</keyword>
<dbReference type="InterPro" id="IPR011303">
    <property type="entry name" value="RnfD_bac"/>
</dbReference>
<evidence type="ECO:0000313" key="32">
    <source>
        <dbReference type="Proteomes" id="UP000438288"/>
    </source>
</evidence>
<dbReference type="Pfam" id="PF03116">
    <property type="entry name" value="NQR2_RnfD_RnfE"/>
    <property type="match status" value="1"/>
</dbReference>
<dbReference type="Proteomes" id="UP000434604">
    <property type="component" value="Unassembled WGS sequence"/>
</dbReference>
<comment type="function">
    <text evidence="10">Part of a membrane-bound complex that couples electron transfer with translocation of ions across the membrane.</text>
</comment>
<evidence type="ECO:0000256" key="4">
    <source>
        <dbReference type="ARBA" id="ARBA00022643"/>
    </source>
</evidence>
<evidence type="ECO:0000313" key="24">
    <source>
        <dbReference type="Proteomes" id="UP000183040"/>
    </source>
</evidence>
<reference evidence="18" key="3">
    <citation type="journal article" date="2018" name="BMC Genomics">
        <title>Whole genome sequencing and function prediction of 133 gut anaerobes isolated from chicken caecum in pure cultures.</title>
        <authorList>
            <person name="Medvecky M."/>
            <person name="Cejkova D."/>
            <person name="Polansky O."/>
            <person name="Karasova D."/>
            <person name="Kubasova T."/>
            <person name="Cizek A."/>
            <person name="Rychlik I."/>
        </authorList>
    </citation>
    <scope>NUCLEOTIDE SEQUENCE</scope>
    <source>
        <strain evidence="18">An109</strain>
    </source>
</reference>
<dbReference type="Proteomes" id="UP000285503">
    <property type="component" value="Unassembled WGS sequence"/>
</dbReference>
<protein>
    <recommendedName>
        <fullName evidence="10">Ion-translocating oxidoreductase complex subunit D</fullName>
        <ecNumber evidence="10">7.-.-.-</ecNumber>
    </recommendedName>
    <alternativeName>
        <fullName evidence="10">Rnf electron transport complex subunit D</fullName>
    </alternativeName>
</protein>
<dbReference type="Proteomes" id="UP000435059">
    <property type="component" value="Unassembled WGS sequence"/>
</dbReference>
<evidence type="ECO:0000313" key="13">
    <source>
        <dbReference type="EMBL" id="KAB6142212.1"/>
    </source>
</evidence>
<evidence type="ECO:0000313" key="18">
    <source>
        <dbReference type="EMBL" id="OUQ72559.1"/>
    </source>
</evidence>
<keyword evidence="8 10" id="KW-1133">Transmembrane helix</keyword>
<dbReference type="EMBL" id="WDES01000032">
    <property type="protein sequence ID" value="KAB6084943.1"/>
    <property type="molecule type" value="Genomic_DNA"/>
</dbReference>
<dbReference type="Proteomes" id="UP000474077">
    <property type="component" value="Unassembled WGS sequence"/>
</dbReference>
<feature type="transmembrane region" description="Helical" evidence="10">
    <location>
        <begin position="281"/>
        <end position="299"/>
    </location>
</feature>
<dbReference type="EMBL" id="WDED01000030">
    <property type="protein sequence ID" value="KAB6145146.1"/>
    <property type="molecule type" value="Genomic_DNA"/>
</dbReference>
<keyword evidence="10" id="KW-1003">Cell membrane</keyword>
<dbReference type="EMBL" id="WDCP01000021">
    <property type="protein sequence ID" value="KAB6339321.1"/>
    <property type="molecule type" value="Genomic_DNA"/>
</dbReference>
<evidence type="ECO:0000313" key="27">
    <source>
        <dbReference type="Proteomes" id="UP000283369"/>
    </source>
</evidence>
<evidence type="ECO:0000313" key="12">
    <source>
        <dbReference type="EMBL" id="KAB6086874.1"/>
    </source>
</evidence>
<keyword evidence="4 10" id="KW-0288">FMN</keyword>
<dbReference type="GO" id="GO:0005886">
    <property type="term" value="C:plasma membrane"/>
    <property type="evidence" value="ECO:0007669"/>
    <property type="project" value="UniProtKB-SubCell"/>
</dbReference>
<dbReference type="Proteomes" id="UP000196036">
    <property type="component" value="Unassembled WGS sequence"/>
</dbReference>
<dbReference type="Proteomes" id="UP000261210">
    <property type="component" value="Unassembled WGS sequence"/>
</dbReference>
<comment type="similarity">
    <text evidence="10">Belongs to the NqrB/RnfD family.</text>
</comment>
<dbReference type="Proteomes" id="UP001198461">
    <property type="component" value="Unassembled WGS sequence"/>
</dbReference>
<evidence type="ECO:0000313" key="30">
    <source>
        <dbReference type="Proteomes" id="UP000434604"/>
    </source>
</evidence>
<evidence type="ECO:0000313" key="15">
    <source>
        <dbReference type="EMBL" id="KAB6339321.1"/>
    </source>
</evidence>
<dbReference type="EMBL" id="JAIWWW010000005">
    <property type="protein sequence ID" value="MCA4522042.1"/>
    <property type="molecule type" value="Genomic_DNA"/>
</dbReference>
<evidence type="ECO:0000313" key="17">
    <source>
        <dbReference type="EMBL" id="MCA4702177.1"/>
    </source>
</evidence>
<evidence type="ECO:0000256" key="3">
    <source>
        <dbReference type="ARBA" id="ARBA00022630"/>
    </source>
</evidence>
<dbReference type="HAMAP" id="MF_00462">
    <property type="entry name" value="RsxD_RnfD"/>
    <property type="match status" value="1"/>
</dbReference>
<sequence length="335" mass="35741">MENKLIVSLSPHVHGGDSVQKNMYGVLIALIPAFLVSLYFFGLGALIVTATSVAACLFFEWAIGKYLMKKPTTTICDGSAIITGVLLAFNLPSNLPIWIIILGALFAIGVGKMSFGGLGCNPFNPALAGRVFLLLSFPVQMTSWPVVGQLTAYTDATTGATPLALMKQAIHAADKSAAMDALNQIPDALSLLIGQNGGCLGEVSALALLIGLVYMLWKKIITWHIPVSILATVFIFAGIMHLADPEKYVSPILQLLSGGLMLGAVFMATDYVTSPMSKKGMLIYGVCIGLLTVVIRLFGAYPEGMSFAILIMNAFTPLINTYCKPKRFGEVAKKK</sequence>
<comment type="subcellular location">
    <subcellularLocation>
        <location evidence="10">Cell membrane</location>
        <topology evidence="10">Multi-pass membrane protein</topology>
    </subcellularLocation>
</comment>
<dbReference type="Proteomes" id="UP000283369">
    <property type="component" value="Unassembled WGS sequence"/>
</dbReference>
<evidence type="ECO:0000313" key="14">
    <source>
        <dbReference type="EMBL" id="KAB6145146.1"/>
    </source>
</evidence>
<evidence type="ECO:0000313" key="16">
    <source>
        <dbReference type="EMBL" id="MCA4522042.1"/>
    </source>
</evidence>
<dbReference type="EC" id="7.-.-.-" evidence="10"/>
<keyword evidence="18" id="KW-0830">Ubiquinone</keyword>
<keyword evidence="3 10" id="KW-0285">Flavoprotein</keyword>
<dbReference type="NCBIfam" id="TIGR01946">
    <property type="entry name" value="rnfD"/>
    <property type="match status" value="1"/>
</dbReference>
<dbReference type="EMBL" id="WDER01000002">
    <property type="protein sequence ID" value="KAB6086874.1"/>
    <property type="molecule type" value="Genomic_DNA"/>
</dbReference>
<evidence type="ECO:0000313" key="11">
    <source>
        <dbReference type="EMBL" id="KAB6084943.1"/>
    </source>
</evidence>
<feature type="transmembrane region" description="Helical" evidence="10">
    <location>
        <begin position="248"/>
        <end position="269"/>
    </location>
</feature>
<feature type="transmembrane region" description="Helical" evidence="10">
    <location>
        <begin position="192"/>
        <end position="216"/>
    </location>
</feature>
<keyword evidence="1 10" id="KW-0813">Transport</keyword>
<evidence type="ECO:0000256" key="6">
    <source>
        <dbReference type="ARBA" id="ARBA00022967"/>
    </source>
</evidence>
<name>A0A173YQS4_9BACE</name>
<feature type="transmembrane region" description="Helical" evidence="10">
    <location>
        <begin position="223"/>
        <end position="242"/>
    </location>
</feature>
<evidence type="ECO:0000313" key="19">
    <source>
        <dbReference type="EMBL" id="RGK66004.1"/>
    </source>
</evidence>
<evidence type="ECO:0000313" key="31">
    <source>
        <dbReference type="Proteomes" id="UP000435059"/>
    </source>
</evidence>
<dbReference type="Proteomes" id="UP001197958">
    <property type="component" value="Unassembled WGS sequence"/>
</dbReference>
<comment type="cofactor">
    <cofactor evidence="10">
        <name>FMN</name>
        <dbReference type="ChEBI" id="CHEBI:58210"/>
    </cofactor>
</comment>
<dbReference type="PANTHER" id="PTHR30578:SF0">
    <property type="entry name" value="ION-TRANSLOCATING OXIDOREDUCTASE COMPLEX SUBUNIT D"/>
    <property type="match status" value="1"/>
</dbReference>
<reference evidence="30 31" key="5">
    <citation type="journal article" date="2019" name="Nat. Med.">
        <title>A library of human gut bacterial isolates paired with longitudinal multiomics data enables mechanistic microbiome research.</title>
        <authorList>
            <person name="Poyet M."/>
            <person name="Groussin M."/>
            <person name="Gibbons S.M."/>
            <person name="Avila-Pacheco J."/>
            <person name="Jiang X."/>
            <person name="Kearney S.M."/>
            <person name="Perrotta A.R."/>
            <person name="Berdy B."/>
            <person name="Zhao S."/>
            <person name="Lieberman T.D."/>
            <person name="Swanson P.K."/>
            <person name="Smith M."/>
            <person name="Roesemann S."/>
            <person name="Alexander J.E."/>
            <person name="Rich S.A."/>
            <person name="Livny J."/>
            <person name="Vlamakis H."/>
            <person name="Clish C."/>
            <person name="Bullock K."/>
            <person name="Deik A."/>
            <person name="Scott J."/>
            <person name="Pierce K.A."/>
            <person name="Xavier R.J."/>
            <person name="Alm E.J."/>
        </authorList>
    </citation>
    <scope>NUCLEOTIDE SEQUENCE [LARGE SCALE GENOMIC DNA]</scope>
    <source>
        <strain evidence="15 32">BIOML-A16</strain>
        <strain evidence="14 30">BIOML-A58</strain>
        <strain evidence="13 34">BIOML-A62</strain>
        <strain evidence="12 33">BIOML-A73</strain>
        <strain evidence="11 31">BIOML-A74</strain>
    </source>
</reference>
<dbReference type="EMBL" id="QSQU01000005">
    <property type="protein sequence ID" value="RGK66004.1"/>
    <property type="molecule type" value="Genomic_DNA"/>
</dbReference>
<dbReference type="EMBL" id="JAIWYE010000002">
    <property type="protein sequence ID" value="MCA4702177.1"/>
    <property type="molecule type" value="Genomic_DNA"/>
</dbReference>
<evidence type="ECO:0000256" key="2">
    <source>
        <dbReference type="ARBA" id="ARBA00022553"/>
    </source>
</evidence>
<gene>
    <name evidence="10" type="primary">rnfD</name>
    <name evidence="18" type="ORF">B5E52_04815</name>
    <name evidence="22" type="ORF">DW027_04500</name>
    <name evidence="21" type="ORF">DW075_02580</name>
    <name evidence="20" type="ORF">DWW25_03985</name>
    <name evidence="19" type="ORF">DXD03_05070</name>
    <name evidence="14" type="ORF">GA398_17690</name>
    <name evidence="13" type="ORF">GA424_04505</name>
    <name evidence="12" type="ORF">GA560_01435</name>
    <name evidence="11" type="ORF">GA574_17115</name>
    <name evidence="15" type="ORF">GAZ43_11285</name>
    <name evidence="17" type="ORF">LD004_00885</name>
    <name evidence="16" type="ORF">LDZ35_02275</name>
    <name evidence="23" type="ORF">SAMN04487924_103136</name>
</gene>
<dbReference type="EMBL" id="QRYV01000006">
    <property type="protein sequence ID" value="RGV18096.1"/>
    <property type="molecule type" value="Genomic_DNA"/>
</dbReference>
<dbReference type="EMBL" id="WDEH01000004">
    <property type="protein sequence ID" value="KAB6142212.1"/>
    <property type="molecule type" value="Genomic_DNA"/>
</dbReference>
<dbReference type="AlphaFoldDB" id="A0A173YQS4"/>
<keyword evidence="9 10" id="KW-0472">Membrane</keyword>
<evidence type="ECO:0000313" key="33">
    <source>
        <dbReference type="Proteomes" id="UP000474077"/>
    </source>
</evidence>
<evidence type="ECO:0000256" key="8">
    <source>
        <dbReference type="ARBA" id="ARBA00022989"/>
    </source>
</evidence>
<dbReference type="GO" id="GO:0055085">
    <property type="term" value="P:transmembrane transport"/>
    <property type="evidence" value="ECO:0007669"/>
    <property type="project" value="InterPro"/>
</dbReference>
<dbReference type="EMBL" id="NFLW01000006">
    <property type="protein sequence ID" value="OUQ72559.1"/>
    <property type="molecule type" value="Genomic_DNA"/>
</dbReference>
<keyword evidence="6 10" id="KW-1278">Translocase</keyword>
<organism evidence="21 29">
    <name type="scientific">Bacteroides xylanisolvens</name>
    <dbReference type="NCBI Taxonomy" id="371601"/>
    <lineage>
        <taxon>Bacteria</taxon>
        <taxon>Pseudomonadati</taxon>
        <taxon>Bacteroidota</taxon>
        <taxon>Bacteroidia</taxon>
        <taxon>Bacteroidales</taxon>
        <taxon>Bacteroidaceae</taxon>
        <taxon>Bacteroides</taxon>
    </lineage>
</organism>
<reference evidence="26 27" key="4">
    <citation type="submission" date="2018-08" db="EMBL/GenBank/DDBJ databases">
        <title>A genome reference for cultivated species of the human gut microbiota.</title>
        <authorList>
            <person name="Zou Y."/>
            <person name="Xue W."/>
            <person name="Luo G."/>
        </authorList>
    </citation>
    <scope>NUCLEOTIDE SEQUENCE [LARGE SCALE GENOMIC DNA]</scope>
    <source>
        <strain evidence="20 27">AF14-7</strain>
        <strain evidence="22 28">AF38-2</strain>
        <strain evidence="21 29">AF46-11NS</strain>
        <strain evidence="19 26">TF10-34</strain>
    </source>
</reference>
<feature type="transmembrane region" description="Helical" evidence="10">
    <location>
        <begin position="95"/>
        <end position="115"/>
    </location>
</feature>
<evidence type="ECO:0000313" key="20">
    <source>
        <dbReference type="EMBL" id="RGV18096.1"/>
    </source>
</evidence>
<evidence type="ECO:0000313" key="29">
    <source>
        <dbReference type="Proteomes" id="UP000285503"/>
    </source>
</evidence>
<evidence type="ECO:0000256" key="5">
    <source>
        <dbReference type="ARBA" id="ARBA00022692"/>
    </source>
</evidence>
<dbReference type="EMBL" id="FNRP01000003">
    <property type="protein sequence ID" value="SEA20956.1"/>
    <property type="molecule type" value="Genomic_DNA"/>
</dbReference>
<evidence type="ECO:0000313" key="22">
    <source>
        <dbReference type="EMBL" id="RHL40643.1"/>
    </source>
</evidence>
<dbReference type="RefSeq" id="WP_008022713.1">
    <property type="nucleotide sequence ID" value="NZ_AP031409.1"/>
</dbReference>
<evidence type="ECO:0000313" key="25">
    <source>
        <dbReference type="Proteomes" id="UP000196036"/>
    </source>
</evidence>
<evidence type="ECO:0000256" key="9">
    <source>
        <dbReference type="ARBA" id="ARBA00023136"/>
    </source>
</evidence>
<keyword evidence="31" id="KW-1185">Reference proteome</keyword>
<evidence type="ECO:0000256" key="7">
    <source>
        <dbReference type="ARBA" id="ARBA00022982"/>
    </source>
</evidence>
<dbReference type="Proteomes" id="UP000284495">
    <property type="component" value="Unassembled WGS sequence"/>
</dbReference>
<evidence type="ECO:0000313" key="23">
    <source>
        <dbReference type="EMBL" id="SEA20956.1"/>
    </source>
</evidence>
<dbReference type="Proteomes" id="UP000487596">
    <property type="component" value="Unassembled WGS sequence"/>
</dbReference>
<feature type="transmembrane region" description="Helical" evidence="10">
    <location>
        <begin position="305"/>
        <end position="323"/>
    </location>
</feature>
<evidence type="ECO:0000256" key="10">
    <source>
        <dbReference type="HAMAP-Rule" id="MF_00462"/>
    </source>
</evidence>
<feature type="transmembrane region" description="Helical" evidence="10">
    <location>
        <begin position="26"/>
        <end position="59"/>
    </location>
</feature>
<dbReference type="InterPro" id="IPR004338">
    <property type="entry name" value="NqrB/RnfD"/>
</dbReference>
<feature type="modified residue" description="FMN phosphoryl threonine" evidence="10">
    <location>
        <position position="161"/>
    </location>
</feature>
<evidence type="ECO:0000313" key="34">
    <source>
        <dbReference type="Proteomes" id="UP000487596"/>
    </source>
</evidence>
<dbReference type="Proteomes" id="UP000438288">
    <property type="component" value="Unassembled WGS sequence"/>
</dbReference>
<dbReference type="EMBL" id="QROO01000004">
    <property type="protein sequence ID" value="RHL40643.1"/>
    <property type="molecule type" value="Genomic_DNA"/>
</dbReference>
<reference evidence="16" key="6">
    <citation type="submission" date="2023-08" db="EMBL/GenBank/DDBJ databases">
        <title>Mucin Metabolism Genes Underlie the Key Renovations of Bacteroides xylanisolvens Genomes in Captive Great Apes.</title>
        <authorList>
            <person name="Nishida A.H."/>
        </authorList>
    </citation>
    <scope>NUCLEOTIDE SEQUENCE</scope>
    <source>
        <strain evidence="17">P13.H9</strain>
        <strain evidence="16">P19.10B</strain>
    </source>
</reference>
<dbReference type="EMBL" id="QRNE01000006">
    <property type="protein sequence ID" value="RHK29409.1"/>
    <property type="molecule type" value="Genomic_DNA"/>
</dbReference>
<evidence type="ECO:0000313" key="26">
    <source>
        <dbReference type="Proteomes" id="UP000261210"/>
    </source>
</evidence>